<accession>A0A453NBA2</accession>
<dbReference type="Proteomes" id="UP000015105">
    <property type="component" value="Chromosome 6D"/>
</dbReference>
<dbReference type="EnsemblPlants" id="AET6Gv20304300.1">
    <property type="protein sequence ID" value="AET6Gv20304300.1"/>
    <property type="gene ID" value="AET6Gv20304300"/>
</dbReference>
<feature type="compositionally biased region" description="Basic and acidic residues" evidence="1">
    <location>
        <begin position="214"/>
        <end position="224"/>
    </location>
</feature>
<dbReference type="Gramene" id="AET6Gv20304300.1">
    <property type="protein sequence ID" value="AET6Gv20304300.1"/>
    <property type="gene ID" value="AET6Gv20304300"/>
</dbReference>
<keyword evidence="3" id="KW-1185">Reference proteome</keyword>
<reference evidence="2" key="5">
    <citation type="journal article" date="2021" name="G3 (Bethesda)">
        <title>Aegilops tauschii genome assembly Aet v5.0 features greater sequence contiguity and improved annotation.</title>
        <authorList>
            <person name="Wang L."/>
            <person name="Zhu T."/>
            <person name="Rodriguez J.C."/>
            <person name="Deal K.R."/>
            <person name="Dubcovsky J."/>
            <person name="McGuire P.E."/>
            <person name="Lux T."/>
            <person name="Spannagl M."/>
            <person name="Mayer K.F.X."/>
            <person name="Baldrich P."/>
            <person name="Meyers B.C."/>
            <person name="Huo N."/>
            <person name="Gu Y.Q."/>
            <person name="Zhou H."/>
            <person name="Devos K.M."/>
            <person name="Bennetzen J.L."/>
            <person name="Unver T."/>
            <person name="Budak H."/>
            <person name="Gulick P.J."/>
            <person name="Galiba G."/>
            <person name="Kalapos B."/>
            <person name="Nelson D.R."/>
            <person name="Li P."/>
            <person name="You F.M."/>
            <person name="Luo M.C."/>
            <person name="Dvorak J."/>
        </authorList>
    </citation>
    <scope>NUCLEOTIDE SEQUENCE [LARGE SCALE GENOMIC DNA]</scope>
    <source>
        <strain evidence="2">cv. AL8/78</strain>
    </source>
</reference>
<reference evidence="2" key="4">
    <citation type="submission" date="2019-03" db="UniProtKB">
        <authorList>
            <consortium name="EnsemblPlants"/>
        </authorList>
    </citation>
    <scope>IDENTIFICATION</scope>
</reference>
<evidence type="ECO:0000313" key="3">
    <source>
        <dbReference type="Proteomes" id="UP000015105"/>
    </source>
</evidence>
<sequence length="224" mass="24036">MADPTPPPPPLLALHLSPPTSGAPRQDPANALVVPSAVPPTTLRVPAPSARRKSWSFHCRAAEPTPQAQIETDLDLTASPSTTPAPALPRASPHAHRMETADRLLPARISFLAGPPQRRHLHGRALAPLPPTSASAPPSSSSSAQQPPDPVPSHHRALRRAPATSNKITPLATPPPRLAPGKTRSARRGLSWGHRQHPPPLATGRGRHRRRRQRPGEEIRRLLV</sequence>
<evidence type="ECO:0000313" key="2">
    <source>
        <dbReference type="EnsemblPlants" id="AET6Gv20304300.1"/>
    </source>
</evidence>
<feature type="compositionally biased region" description="Low complexity" evidence="1">
    <location>
        <begin position="132"/>
        <end position="146"/>
    </location>
</feature>
<protein>
    <submittedName>
        <fullName evidence="2">Uncharacterized protein</fullName>
    </submittedName>
</protein>
<organism evidence="2 3">
    <name type="scientific">Aegilops tauschii subsp. strangulata</name>
    <name type="common">Goatgrass</name>
    <dbReference type="NCBI Taxonomy" id="200361"/>
    <lineage>
        <taxon>Eukaryota</taxon>
        <taxon>Viridiplantae</taxon>
        <taxon>Streptophyta</taxon>
        <taxon>Embryophyta</taxon>
        <taxon>Tracheophyta</taxon>
        <taxon>Spermatophyta</taxon>
        <taxon>Magnoliopsida</taxon>
        <taxon>Liliopsida</taxon>
        <taxon>Poales</taxon>
        <taxon>Poaceae</taxon>
        <taxon>BOP clade</taxon>
        <taxon>Pooideae</taxon>
        <taxon>Triticodae</taxon>
        <taxon>Triticeae</taxon>
        <taxon>Triticinae</taxon>
        <taxon>Aegilops</taxon>
    </lineage>
</organism>
<reference evidence="2" key="3">
    <citation type="journal article" date="2017" name="Nature">
        <title>Genome sequence of the progenitor of the wheat D genome Aegilops tauschii.</title>
        <authorList>
            <person name="Luo M.C."/>
            <person name="Gu Y.Q."/>
            <person name="Puiu D."/>
            <person name="Wang H."/>
            <person name="Twardziok S.O."/>
            <person name="Deal K.R."/>
            <person name="Huo N."/>
            <person name="Zhu T."/>
            <person name="Wang L."/>
            <person name="Wang Y."/>
            <person name="McGuire P.E."/>
            <person name="Liu S."/>
            <person name="Long H."/>
            <person name="Ramasamy R.K."/>
            <person name="Rodriguez J.C."/>
            <person name="Van S.L."/>
            <person name="Yuan L."/>
            <person name="Wang Z."/>
            <person name="Xia Z."/>
            <person name="Xiao L."/>
            <person name="Anderson O.D."/>
            <person name="Ouyang S."/>
            <person name="Liang Y."/>
            <person name="Zimin A.V."/>
            <person name="Pertea G."/>
            <person name="Qi P."/>
            <person name="Bennetzen J.L."/>
            <person name="Dai X."/>
            <person name="Dawson M.W."/>
            <person name="Muller H.G."/>
            <person name="Kugler K."/>
            <person name="Rivarola-Duarte L."/>
            <person name="Spannagl M."/>
            <person name="Mayer K.F.X."/>
            <person name="Lu F.H."/>
            <person name="Bevan M.W."/>
            <person name="Leroy P."/>
            <person name="Li P."/>
            <person name="You F.M."/>
            <person name="Sun Q."/>
            <person name="Liu Z."/>
            <person name="Lyons E."/>
            <person name="Wicker T."/>
            <person name="Salzberg S.L."/>
            <person name="Devos K.M."/>
            <person name="Dvorak J."/>
        </authorList>
    </citation>
    <scope>NUCLEOTIDE SEQUENCE [LARGE SCALE GENOMIC DNA]</scope>
    <source>
        <strain evidence="2">cv. AL8/78</strain>
    </source>
</reference>
<feature type="compositionally biased region" description="Pro residues" evidence="1">
    <location>
        <begin position="1"/>
        <end position="11"/>
    </location>
</feature>
<feature type="region of interest" description="Disordered" evidence="1">
    <location>
        <begin position="61"/>
        <end position="224"/>
    </location>
</feature>
<name>A0A453NBA2_AEGTS</name>
<reference evidence="3" key="1">
    <citation type="journal article" date="2014" name="Science">
        <title>Ancient hybridizations among the ancestral genomes of bread wheat.</title>
        <authorList>
            <consortium name="International Wheat Genome Sequencing Consortium,"/>
            <person name="Marcussen T."/>
            <person name="Sandve S.R."/>
            <person name="Heier L."/>
            <person name="Spannagl M."/>
            <person name="Pfeifer M."/>
            <person name="Jakobsen K.S."/>
            <person name="Wulff B.B."/>
            <person name="Steuernagel B."/>
            <person name="Mayer K.F."/>
            <person name="Olsen O.A."/>
        </authorList>
    </citation>
    <scope>NUCLEOTIDE SEQUENCE [LARGE SCALE GENOMIC DNA]</scope>
    <source>
        <strain evidence="3">cv. AL8/78</strain>
    </source>
</reference>
<proteinExistence type="predicted"/>
<dbReference type="AlphaFoldDB" id="A0A453NBA2"/>
<feature type="region of interest" description="Disordered" evidence="1">
    <location>
        <begin position="1"/>
        <end position="29"/>
    </location>
</feature>
<evidence type="ECO:0000256" key="1">
    <source>
        <dbReference type="SAM" id="MobiDB-lite"/>
    </source>
</evidence>
<reference evidence="3" key="2">
    <citation type="journal article" date="2017" name="Nat. Plants">
        <title>The Aegilops tauschii genome reveals multiple impacts of transposons.</title>
        <authorList>
            <person name="Zhao G."/>
            <person name="Zou C."/>
            <person name="Li K."/>
            <person name="Wang K."/>
            <person name="Li T."/>
            <person name="Gao L."/>
            <person name="Zhang X."/>
            <person name="Wang H."/>
            <person name="Yang Z."/>
            <person name="Liu X."/>
            <person name="Jiang W."/>
            <person name="Mao L."/>
            <person name="Kong X."/>
            <person name="Jiao Y."/>
            <person name="Jia J."/>
        </authorList>
    </citation>
    <scope>NUCLEOTIDE SEQUENCE [LARGE SCALE GENOMIC DNA]</scope>
    <source>
        <strain evidence="3">cv. AL8/78</strain>
    </source>
</reference>
<feature type="compositionally biased region" description="Low complexity" evidence="1">
    <location>
        <begin position="76"/>
        <end position="92"/>
    </location>
</feature>